<reference evidence="1 2" key="1">
    <citation type="submission" date="2012-12" db="EMBL/GenBank/DDBJ databases">
        <title>Genome assembly of Fulvivirga imtechensis AK7.</title>
        <authorList>
            <person name="Nupur N."/>
            <person name="Khatri I."/>
            <person name="Kumar R."/>
            <person name="Subramanian S."/>
            <person name="Pinnaka A."/>
        </authorList>
    </citation>
    <scope>NUCLEOTIDE SEQUENCE [LARGE SCALE GENOMIC DNA]</scope>
    <source>
        <strain evidence="1 2">AK7</strain>
    </source>
</reference>
<name>L8JII8_9BACT</name>
<dbReference type="SUPFAM" id="SSF55874">
    <property type="entry name" value="ATPase domain of HSP90 chaperone/DNA topoisomerase II/histidine kinase"/>
    <property type="match status" value="1"/>
</dbReference>
<sequence>MLKITKETSISDLERWIVMDDHEFELEVLESFKYDPGFLIALIQFFLTKLRLSSMVSVKTNIERADFSKVLTRPYDFNHLATPLLFSDDFTIRDKDNKEVSRGDLIKVFQRSLKIQEYLYSQDFNREILGATEFKKAELEHFRKRFFSTKSPSKIENGVSFLVGCFDHLEEYDLHKNYYLYSGEYVRYSKGIASWLSRLFKFGGFSISKELNLNSLIDDLSVVIHELFQNTEEWGKTNFNNTQFYSPNFRAVLINLFLDQNLNKETSGYEPVVNTYLFNLLKSNPGELKTPNKQGALFEGNLWGVCEVSVFDTGPGMARRWTGKDFDQLSEGQEIDSTIKCFNKYITSDTSGRRHVRGRGLSRVISIISGTGLIRVRTGNICIYRDFFQRPLKACEVEGNGIKFNSLEALQRQEGTSITILYPFIYSR</sequence>
<keyword evidence="2" id="KW-1185">Reference proteome</keyword>
<dbReference type="EMBL" id="AMZN01000151">
    <property type="protein sequence ID" value="ELR68078.1"/>
    <property type="molecule type" value="Genomic_DNA"/>
</dbReference>
<protein>
    <submittedName>
        <fullName evidence="1">Uncharacterized protein</fullName>
    </submittedName>
</protein>
<dbReference type="AlphaFoldDB" id="L8JII8"/>
<dbReference type="eggNOG" id="ENOG50331MS">
    <property type="taxonomic scope" value="Bacteria"/>
</dbReference>
<dbReference type="Proteomes" id="UP000011135">
    <property type="component" value="Unassembled WGS sequence"/>
</dbReference>
<accession>L8JII8</accession>
<comment type="caution">
    <text evidence="1">The sequence shown here is derived from an EMBL/GenBank/DDBJ whole genome shotgun (WGS) entry which is preliminary data.</text>
</comment>
<proteinExistence type="predicted"/>
<evidence type="ECO:0000313" key="1">
    <source>
        <dbReference type="EMBL" id="ELR68078.1"/>
    </source>
</evidence>
<evidence type="ECO:0000313" key="2">
    <source>
        <dbReference type="Proteomes" id="UP000011135"/>
    </source>
</evidence>
<gene>
    <name evidence="1" type="ORF">C900_01157</name>
</gene>
<dbReference type="InterPro" id="IPR036890">
    <property type="entry name" value="HATPase_C_sf"/>
</dbReference>
<organism evidence="1 2">
    <name type="scientific">Fulvivirga imtechensis AK7</name>
    <dbReference type="NCBI Taxonomy" id="1237149"/>
    <lineage>
        <taxon>Bacteria</taxon>
        <taxon>Pseudomonadati</taxon>
        <taxon>Bacteroidota</taxon>
        <taxon>Cytophagia</taxon>
        <taxon>Cytophagales</taxon>
        <taxon>Fulvivirgaceae</taxon>
        <taxon>Fulvivirga</taxon>
    </lineage>
</organism>